<evidence type="ECO:0008006" key="3">
    <source>
        <dbReference type="Google" id="ProtNLM"/>
    </source>
</evidence>
<dbReference type="AlphaFoldDB" id="A0A1I4ZW19"/>
<dbReference type="InterPro" id="IPR025449">
    <property type="entry name" value="JetB"/>
</dbReference>
<dbReference type="STRING" id="684065.SAMN05421738_11493"/>
<accession>A0A1I4ZW19</accession>
<dbReference type="Proteomes" id="UP000199149">
    <property type="component" value="Unassembled WGS sequence"/>
</dbReference>
<sequence>MKNLEQHIKPYSKAVVKLLRQPIESPMSLWNDVLNYQVEIQDYLTVIGLELVVKKEDGFAYLKELEDSEGNTLGIISKRKIGFEASIIIVVLRQTLEEFDQNPNQFDVNEKFISFQEIKDEIELFLPETYNKVKLMKDLEINIRRIVELGYLREISRDDFDTTYQIHRIIKEKISLDQLQEFKNKLENYVESL</sequence>
<dbReference type="EMBL" id="FOUZ01000014">
    <property type="protein sequence ID" value="SFN54424.1"/>
    <property type="molecule type" value="Genomic_DNA"/>
</dbReference>
<gene>
    <name evidence="1" type="ORF">SAMN05421738_11493</name>
</gene>
<evidence type="ECO:0000313" key="1">
    <source>
        <dbReference type="EMBL" id="SFN54424.1"/>
    </source>
</evidence>
<dbReference type="OrthoDB" id="369102at2"/>
<organism evidence="1 2">
    <name type="scientific">Algoriella xinjiangensis</name>
    <dbReference type="NCBI Taxonomy" id="684065"/>
    <lineage>
        <taxon>Bacteria</taxon>
        <taxon>Pseudomonadati</taxon>
        <taxon>Bacteroidota</taxon>
        <taxon>Flavobacteriia</taxon>
        <taxon>Flavobacteriales</taxon>
        <taxon>Weeksellaceae</taxon>
        <taxon>Algoriella</taxon>
    </lineage>
</organism>
<proteinExistence type="predicted"/>
<evidence type="ECO:0000313" key="2">
    <source>
        <dbReference type="Proteomes" id="UP000199149"/>
    </source>
</evidence>
<keyword evidence="2" id="KW-1185">Reference proteome</keyword>
<reference evidence="2" key="1">
    <citation type="submission" date="2016-10" db="EMBL/GenBank/DDBJ databases">
        <authorList>
            <person name="Varghese N."/>
            <person name="Submissions S."/>
        </authorList>
    </citation>
    <scope>NUCLEOTIDE SEQUENCE [LARGE SCALE GENOMIC DNA]</scope>
    <source>
        <strain evidence="2">XJ109</strain>
    </source>
</reference>
<dbReference type="Pfam" id="PF13835">
    <property type="entry name" value="DUF4194"/>
    <property type="match status" value="1"/>
</dbReference>
<dbReference type="RefSeq" id="WP_092909380.1">
    <property type="nucleotide sequence ID" value="NZ_FOUZ01000014.1"/>
</dbReference>
<name>A0A1I4ZW19_9FLAO</name>
<protein>
    <recommendedName>
        <fullName evidence="3">DUF4194 domain-containing protein</fullName>
    </recommendedName>
</protein>